<dbReference type="Pfam" id="PF07887">
    <property type="entry name" value="Calmodulin_bind"/>
    <property type="match status" value="1"/>
</dbReference>
<evidence type="ECO:0000259" key="10">
    <source>
        <dbReference type="Pfam" id="PF07887"/>
    </source>
</evidence>
<feature type="region of interest" description="Disordered" evidence="8">
    <location>
        <begin position="1155"/>
        <end position="1193"/>
    </location>
</feature>
<evidence type="ECO:0000259" key="9">
    <source>
        <dbReference type="Pfam" id="PF03101"/>
    </source>
</evidence>
<evidence type="ECO:0000256" key="3">
    <source>
        <dbReference type="ARBA" id="ARBA00023015"/>
    </source>
</evidence>
<evidence type="ECO:0000256" key="1">
    <source>
        <dbReference type="ARBA" id="ARBA00004123"/>
    </source>
</evidence>
<keyword evidence="3" id="KW-0805">Transcription regulation</keyword>
<dbReference type="Pfam" id="PF20451">
    <property type="entry name" value="Calmod_bind_M"/>
    <property type="match status" value="1"/>
</dbReference>
<evidence type="ECO:0000256" key="7">
    <source>
        <dbReference type="ARBA" id="ARBA00023242"/>
    </source>
</evidence>
<gene>
    <name evidence="13" type="ORF">EZV62_006512</name>
</gene>
<evidence type="ECO:0000256" key="6">
    <source>
        <dbReference type="ARBA" id="ARBA00023163"/>
    </source>
</evidence>
<name>A0A5C7I7W6_9ROSI</name>
<feature type="compositionally biased region" description="Polar residues" evidence="8">
    <location>
        <begin position="1019"/>
        <end position="1037"/>
    </location>
</feature>
<feature type="compositionally biased region" description="Polar residues" evidence="8">
    <location>
        <begin position="1161"/>
        <end position="1175"/>
    </location>
</feature>
<evidence type="ECO:0000256" key="2">
    <source>
        <dbReference type="ARBA" id="ARBA00007214"/>
    </source>
</evidence>
<evidence type="ECO:0000259" key="12">
    <source>
        <dbReference type="Pfam" id="PF20452"/>
    </source>
</evidence>
<dbReference type="GO" id="GO:0080142">
    <property type="term" value="P:regulation of salicylic acid biosynthetic process"/>
    <property type="evidence" value="ECO:0007669"/>
    <property type="project" value="TreeGrafter"/>
</dbReference>
<keyword evidence="6" id="KW-0804">Transcription</keyword>
<dbReference type="GO" id="GO:0005634">
    <property type="term" value="C:nucleus"/>
    <property type="evidence" value="ECO:0007669"/>
    <property type="project" value="UniProtKB-SubCell"/>
</dbReference>
<dbReference type="InterPro" id="IPR012416">
    <property type="entry name" value="CBP60"/>
</dbReference>
<feature type="region of interest" description="Disordered" evidence="8">
    <location>
        <begin position="1375"/>
        <end position="1402"/>
    </location>
</feature>
<sequence length="2162" mass="235666">MKRAAAGATEPGMKRVRNGDTELVITEEVMERVTERVTDRVLDRVMDRMERTMGQVMQGITHLIETLSKQSAPADCDVNPRPSHYHQIKKSEERELRLVFANKLPDKIFTRDKIRDERDEFIQIKLIDSSSSWKLLDLDPLSSIEIEIVVLDGDFGSKGNENWTEQEFNAKIVQPRISKGPLVKGKQNITLIMGVGIIDDLGFCDNSSWKDCGKFRLGARVLQRSSMGQERIKEAISQDFTVRDYRTRDYHKKTNKKHDLLSLEDDVWRLKKITKGGKFHTRLIDNDIHTIRNFKRMCKTNAKRLREILRDCSDSDWDVILKEASCVVDDDQKLNNAYSNPLISPTTGPLLRHDIPVPHKGMQNYTNHAPSSYSKEIVPNLDLRHLTQPIHNPVNTQREHNTGIFHSRTNGDPTFLSLNNNPTKGSQPHDVVHVPQQGSVGMEKYSNHVPSSDKIGLSTVDMNLSTQPLVMSTCYTVNAQGAHINGIFHPPSNGDSRSDSHFLHQNSSQLNGDNYLPSLNNHAKVGPYNDPTTNLLRNIAHDQGSAGMQKDSNHVPSSDKIGMSTADMNLSNQPLATSTYNPMNAQGAHINGIFHPPTNGDSGSDSHFLHQNSSQLNGDNYLPSLNNHAKVGPYNDPTTNLLRNIAHDQGSAGTQKDSNHVPSSDKIGMSTADMNLSNQPLATSTCNPMNAQGAHINGIFHPPTNGDSGSDSHFLHQNSSQLNGDNYLPSLNNHAKFGSYNDPTTDLLRNIAHRGSAGMQKVSNHVPSCDKIRLSTADMNLSTQPLAMSPCYPVNAQGAHINGIFHPPTNGDSGFDSHFLHKNSSQLNGDNYLPSLNNHAKVGPYNDPTTYLLRNIAHDQGSAGMQKDSNNVPSSDKIGLSTADMNLSNQPLATSTHNPMNAQGAHINGIFHPPTNGDSGSDSHFLHQNSSQLNGDNYLPSLNNHAKVGPYNDPTTDLLHNIAHDQGMQNDSNHVPSSDKIGLSTADMNLSNQPLATSTSNPVNAQGAHINGIFHPPTNGDSGSDSHFLHQNSSQLNGDNYLPSLSNHAKVGPYNDPTTDLLRNIAHDQGFAGMQKDSNHVPSSDKIGLSTADMNLSNQPLATSTSNPVNAQGAHINGIFHPPTNGDSGSDSHFLHQNSSQLNGDNYLPSLNNHAKVGPYNNPTTNLLRNISHDQGSAGMQKDSNHVPSSDKIGLSTADMNLSNQPLATSTSNPVNAQGAHINGSAGMQKDSNHVPSSDKIGLSTADMNLSNQPLATSTSNPVNAQGAHINGIFHPPTNGDSGSDSHFLHQNSSQFNGDNYLPSLNNHAKVGPYNNPITDLLRNISHDQGSAGMQKDSNHVPSSDKIGLSTVDMNLSTQPLAMSTSNHVNAQGAHINGIFHPPTNGDSGSDSHFLHQNSSQLNGDNYLPSLNNHAKVGPYNDPTTDLLHNIAHDQGSAGMHKDSNHVPSSDKIGLSTADMNLSNRPLATSTHNPMNAQGAHINGIFHPPTNGDLGSDSHFLHQNSSQFNGDNYLPSLNNHVKVGPYNDPTTDLLRNIAHDQGSAGMQKDSNHVPSSDKIVLSTAEMNLSNQPLAMSTSNPMNAQGAHIDGIFHPPTNGDSGSDSHFLHQNSSQLNGDNYFPSLNNHAKVGPYNDPTTDLLHNIAHDQGSAGMQNDSNHVPSSDKIGLSTADMNLSTQPLAMSTCYPVNYAPAAHSNVVFHPQANGDHSGSGSHFLRRNSSHLNNHFMTGPYQPYNGVTTGMQNPCNQVSSSYPKSGLSQEIVPGWNSSQLNKPDLFHSPNTQLTVGSSQNNSGPHSLFSASQNIQNAVNMSPAEIGYLEFNASSFSVYPNSFVTGSLNVTCPYNFGVSKIASVDDEKFYAYSVEGIGLLFNFIYMLVAKATFDGHNYQSVDKLSVVQKSLVESKMEQVYKNVNNFDSVDGRAIFGPSSQQATGLLHPDEFLVPRSPSIEECSDDMHSDSDSDSGSVNILDDGAEKGRDTNEARICETPVIGMTFDNDEDAYQYYNSYARSFGFSVRKQRLNRNRQGVVRKRLFTCSCEGSYSKKATPQKKKEERRCECEAMLEIKMNKNGKYVVTKFIVEHTHDLVPASSSHILRSQRKIQPSQAGLINQMHSAGLKPSQIFSYMATEVGGSQHLNFIEADCNNFIMRKRAEFLKKGDAQFA</sequence>
<feature type="region of interest" description="Disordered" evidence="8">
    <location>
        <begin position="997"/>
        <end position="1037"/>
    </location>
</feature>
<evidence type="ECO:0000313" key="13">
    <source>
        <dbReference type="EMBL" id="TXG65237.1"/>
    </source>
</evidence>
<dbReference type="InterPro" id="IPR046831">
    <property type="entry name" value="Calmodulin_bind_N"/>
</dbReference>
<comment type="caution">
    <text evidence="13">The sequence shown here is derived from an EMBL/GenBank/DDBJ whole genome shotgun (WGS) entry which is preliminary data.</text>
</comment>
<reference evidence="14" key="1">
    <citation type="journal article" date="2019" name="Gigascience">
        <title>De novo genome assembly of the endangered Acer yangbiense, a plant species with extremely small populations endemic to Yunnan Province, China.</title>
        <authorList>
            <person name="Yang J."/>
            <person name="Wariss H.M."/>
            <person name="Tao L."/>
            <person name="Zhang R."/>
            <person name="Yun Q."/>
            <person name="Hollingsworth P."/>
            <person name="Dao Z."/>
            <person name="Luo G."/>
            <person name="Guo H."/>
            <person name="Ma Y."/>
            <person name="Sun W."/>
        </authorList>
    </citation>
    <scope>NUCLEOTIDE SEQUENCE [LARGE SCALE GENOMIC DNA]</scope>
    <source>
        <strain evidence="14">cv. Malutang</strain>
    </source>
</reference>
<evidence type="ECO:0000259" key="11">
    <source>
        <dbReference type="Pfam" id="PF20451"/>
    </source>
</evidence>
<dbReference type="Pfam" id="PF03101">
    <property type="entry name" value="FAR1"/>
    <property type="match status" value="1"/>
</dbReference>
<feature type="domain" description="FAR1" evidence="9">
    <location>
        <begin position="2002"/>
        <end position="2087"/>
    </location>
</feature>
<dbReference type="GO" id="GO:0043565">
    <property type="term" value="F:sequence-specific DNA binding"/>
    <property type="evidence" value="ECO:0007669"/>
    <property type="project" value="TreeGrafter"/>
</dbReference>
<organism evidence="13 14">
    <name type="scientific">Acer yangbiense</name>
    <dbReference type="NCBI Taxonomy" id="1000413"/>
    <lineage>
        <taxon>Eukaryota</taxon>
        <taxon>Viridiplantae</taxon>
        <taxon>Streptophyta</taxon>
        <taxon>Embryophyta</taxon>
        <taxon>Tracheophyta</taxon>
        <taxon>Spermatophyta</taxon>
        <taxon>Magnoliopsida</taxon>
        <taxon>eudicotyledons</taxon>
        <taxon>Gunneridae</taxon>
        <taxon>Pentapetalae</taxon>
        <taxon>rosids</taxon>
        <taxon>malvids</taxon>
        <taxon>Sapindales</taxon>
        <taxon>Sapindaceae</taxon>
        <taxon>Hippocastanoideae</taxon>
        <taxon>Acereae</taxon>
        <taxon>Acer</taxon>
    </lineage>
</organism>
<feature type="compositionally biased region" description="Polar residues" evidence="8">
    <location>
        <begin position="503"/>
        <end position="521"/>
    </location>
</feature>
<dbReference type="GO" id="GO:0003700">
    <property type="term" value="F:DNA-binding transcription factor activity"/>
    <property type="evidence" value="ECO:0007669"/>
    <property type="project" value="TreeGrafter"/>
</dbReference>
<feature type="region of interest" description="Disordered" evidence="8">
    <location>
        <begin position="1103"/>
        <end position="1141"/>
    </location>
</feature>
<evidence type="ECO:0000256" key="4">
    <source>
        <dbReference type="ARBA" id="ARBA00023125"/>
    </source>
</evidence>
<dbReference type="OrthoDB" id="2362940at2759"/>
<feature type="domain" description="Calmodulin binding protein C-terminal" evidence="12">
    <location>
        <begin position="1857"/>
        <end position="1916"/>
    </location>
</feature>
<dbReference type="Pfam" id="PF20452">
    <property type="entry name" value="Calmod_bind_C"/>
    <property type="match status" value="1"/>
</dbReference>
<dbReference type="PANTHER" id="PTHR31713">
    <property type="entry name" value="OS02G0177800 PROTEIN"/>
    <property type="match status" value="1"/>
</dbReference>
<keyword evidence="5" id="KW-0010">Activator</keyword>
<dbReference type="GO" id="GO:0005516">
    <property type="term" value="F:calmodulin binding"/>
    <property type="evidence" value="ECO:0007669"/>
    <property type="project" value="InterPro"/>
</dbReference>
<dbReference type="InterPro" id="IPR046829">
    <property type="entry name" value="Calmod_bind_C"/>
</dbReference>
<accession>A0A5C7I7W6</accession>
<evidence type="ECO:0000256" key="8">
    <source>
        <dbReference type="SAM" id="MobiDB-lite"/>
    </source>
</evidence>
<dbReference type="InterPro" id="IPR046830">
    <property type="entry name" value="Calmod_bind_M"/>
</dbReference>
<feature type="region of interest" description="Disordered" evidence="8">
    <location>
        <begin position="488"/>
        <end position="566"/>
    </location>
</feature>
<proteinExistence type="inferred from homology"/>
<keyword evidence="14" id="KW-1185">Reference proteome</keyword>
<keyword evidence="4" id="KW-0238">DNA-binding</keyword>
<protein>
    <submittedName>
        <fullName evidence="13">Uncharacterized protein</fullName>
    </submittedName>
</protein>
<evidence type="ECO:0000313" key="14">
    <source>
        <dbReference type="Proteomes" id="UP000323000"/>
    </source>
</evidence>
<comment type="similarity">
    <text evidence="2">Belongs to the plant ACBP60 protein family.</text>
</comment>
<feature type="compositionally biased region" description="Polar residues" evidence="8">
    <location>
        <begin position="1385"/>
        <end position="1402"/>
    </location>
</feature>
<dbReference type="InterPro" id="IPR004330">
    <property type="entry name" value="FAR1_DNA_bnd_dom"/>
</dbReference>
<feature type="domain" description="Calmodulin binding protein central" evidence="11">
    <location>
        <begin position="263"/>
        <end position="324"/>
    </location>
</feature>
<feature type="region of interest" description="Disordered" evidence="8">
    <location>
        <begin position="1584"/>
        <end position="1611"/>
    </location>
</feature>
<dbReference type="Proteomes" id="UP000323000">
    <property type="component" value="Chromosome 3"/>
</dbReference>
<comment type="subcellular location">
    <subcellularLocation>
        <location evidence="1">Nucleus</location>
    </subcellularLocation>
</comment>
<dbReference type="EMBL" id="VAHF01000003">
    <property type="protein sequence ID" value="TXG65237.1"/>
    <property type="molecule type" value="Genomic_DNA"/>
</dbReference>
<feature type="compositionally biased region" description="Polar residues" evidence="8">
    <location>
        <begin position="1597"/>
        <end position="1611"/>
    </location>
</feature>
<feature type="domain" description="Calmodulin binding protein-like N-terminal" evidence="10">
    <location>
        <begin position="96"/>
        <end position="244"/>
    </location>
</feature>
<feature type="compositionally biased region" description="Polar residues" evidence="8">
    <location>
        <begin position="1125"/>
        <end position="1141"/>
    </location>
</feature>
<evidence type="ECO:0000256" key="5">
    <source>
        <dbReference type="ARBA" id="ARBA00023159"/>
    </source>
</evidence>
<dbReference type="PANTHER" id="PTHR31713:SF43">
    <property type="entry name" value="CALMODULIN-BINDING PROTEIN 60 G"/>
    <property type="match status" value="1"/>
</dbReference>
<keyword evidence="7" id="KW-0539">Nucleus</keyword>
<feature type="region of interest" description="Disordered" evidence="8">
    <location>
        <begin position="1950"/>
        <end position="1973"/>
    </location>
</feature>